<feature type="chain" id="PRO_5005324191" description="Accessory gland protein Acp63F-like" evidence="1">
    <location>
        <begin position="20"/>
        <end position="85"/>
    </location>
</feature>
<proteinExistence type="predicted"/>
<accession>A0A0J9UE21</accession>
<gene>
    <name evidence="2" type="primary">Dsim\GD27804</name>
    <name evidence="2" type="ORF">Dsimw501_GD27804</name>
</gene>
<dbReference type="KEGG" id="dsi:Dsimw501_GD27804"/>
<feature type="signal peptide" evidence="1">
    <location>
        <begin position="1"/>
        <end position="19"/>
    </location>
</feature>
<sequence>MKVLSLLFFLIMNIFDTTSEKSVCEGFIKPGSPFCAFAASCNFQGLSLLHVGQEQCKLTELGKPLFLKIKAGRCPRGKPRCRKTR</sequence>
<reference evidence="2" key="2">
    <citation type="submission" date="2014-06" db="EMBL/GenBank/DDBJ databases">
        <authorList>
            <person name="Hu T."/>
            <person name="Eisen M.B."/>
            <person name="Thornton K.R."/>
            <person name="Andolfatto P."/>
        </authorList>
    </citation>
    <scope>NUCLEOTIDE SEQUENCE</scope>
    <source>
        <strain evidence="2">W501</strain>
    </source>
</reference>
<keyword evidence="1" id="KW-0732">Signal</keyword>
<evidence type="ECO:0000313" key="2">
    <source>
        <dbReference type="EMBL" id="KMY97425.1"/>
    </source>
</evidence>
<evidence type="ECO:0008006" key="3">
    <source>
        <dbReference type="Google" id="ProtNLM"/>
    </source>
</evidence>
<dbReference type="EMBL" id="CM002912">
    <property type="protein sequence ID" value="KMY97425.1"/>
    <property type="molecule type" value="Genomic_DNA"/>
</dbReference>
<evidence type="ECO:0000256" key="1">
    <source>
        <dbReference type="SAM" id="SignalP"/>
    </source>
</evidence>
<dbReference type="OrthoDB" id="7846458at2759"/>
<reference evidence="2" key="3">
    <citation type="submission" date="2015-04" db="EMBL/GenBank/DDBJ databases">
        <authorList>
            <consortium name="FlyBase"/>
        </authorList>
    </citation>
    <scope>NUCLEOTIDE SEQUENCE</scope>
    <source>
        <strain evidence="2">W501</strain>
    </source>
</reference>
<protein>
    <recommendedName>
        <fullName evidence="3">Accessory gland protein Acp63F-like</fullName>
    </recommendedName>
</protein>
<name>A0A0J9UE21_DROSI</name>
<dbReference type="AlphaFoldDB" id="A0A0J9UE21"/>
<dbReference type="Proteomes" id="UP000035880">
    <property type="component" value="Chromosome 3L"/>
</dbReference>
<organism evidence="2">
    <name type="scientific">Drosophila simulans</name>
    <name type="common">Fruit fly</name>
    <dbReference type="NCBI Taxonomy" id="7240"/>
    <lineage>
        <taxon>Eukaryota</taxon>
        <taxon>Metazoa</taxon>
        <taxon>Ecdysozoa</taxon>
        <taxon>Arthropoda</taxon>
        <taxon>Hexapoda</taxon>
        <taxon>Insecta</taxon>
        <taxon>Pterygota</taxon>
        <taxon>Neoptera</taxon>
        <taxon>Endopterygota</taxon>
        <taxon>Diptera</taxon>
        <taxon>Brachycera</taxon>
        <taxon>Muscomorpha</taxon>
        <taxon>Ephydroidea</taxon>
        <taxon>Drosophilidae</taxon>
        <taxon>Drosophila</taxon>
        <taxon>Sophophora</taxon>
    </lineage>
</organism>
<reference evidence="2" key="1">
    <citation type="journal article" date="2013" name="Genome Res.">
        <title>A second-generation assembly of the Drosophila simulans genome provides new insights into patterns of lineage-specific divergence.</title>
        <authorList>
            <person name="Hu T.T."/>
            <person name="Eisen M.B."/>
            <person name="Thornton K.R."/>
            <person name="Andolfatto P."/>
        </authorList>
    </citation>
    <scope>NUCLEOTIDE SEQUENCE [LARGE SCALE GENOMIC DNA]</scope>
    <source>
        <strain evidence="2">W501</strain>
    </source>
</reference>
<dbReference type="Bgee" id="FBgn0269094">
    <property type="expression patterns" value="Expressed in female reproductive system and 3 other cell types or tissues"/>
</dbReference>